<comment type="caution">
    <text evidence="1">The sequence shown here is derived from an EMBL/GenBank/DDBJ whole genome shotgun (WGS) entry which is preliminary data.</text>
</comment>
<organism evidence="1 2">
    <name type="scientific">Sphingorhabdus wooponensis</name>
    <dbReference type="NCBI Taxonomy" id="940136"/>
    <lineage>
        <taxon>Bacteria</taxon>
        <taxon>Pseudomonadati</taxon>
        <taxon>Pseudomonadota</taxon>
        <taxon>Alphaproteobacteria</taxon>
        <taxon>Sphingomonadales</taxon>
        <taxon>Sphingomonadaceae</taxon>
        <taxon>Sphingorhabdus</taxon>
    </lineage>
</organism>
<proteinExistence type="predicted"/>
<evidence type="ECO:0000313" key="2">
    <source>
        <dbReference type="Proteomes" id="UP000268553"/>
    </source>
</evidence>
<accession>A0A426RSC1</accession>
<dbReference type="EMBL" id="RWJI01000001">
    <property type="protein sequence ID" value="RRQ51889.1"/>
    <property type="molecule type" value="Genomic_DNA"/>
</dbReference>
<dbReference type="RefSeq" id="WP_125229905.1">
    <property type="nucleotide sequence ID" value="NZ_RWJI01000001.1"/>
</dbReference>
<keyword evidence="2" id="KW-1185">Reference proteome</keyword>
<evidence type="ECO:0008006" key="3">
    <source>
        <dbReference type="Google" id="ProtNLM"/>
    </source>
</evidence>
<protein>
    <recommendedName>
        <fullName evidence="3">WYL domain-containing protein</fullName>
    </recommendedName>
</protein>
<dbReference type="Proteomes" id="UP000268553">
    <property type="component" value="Unassembled WGS sequence"/>
</dbReference>
<dbReference type="OrthoDB" id="7428487at2"/>
<evidence type="ECO:0000313" key="1">
    <source>
        <dbReference type="EMBL" id="RRQ51889.1"/>
    </source>
</evidence>
<reference evidence="1 2" key="1">
    <citation type="submission" date="2018-12" db="EMBL/GenBank/DDBJ databases">
        <authorList>
            <person name="Kim S.-J."/>
            <person name="Jung G.-Y."/>
        </authorList>
    </citation>
    <scope>NUCLEOTIDE SEQUENCE [LARGE SCALE GENOMIC DNA]</scope>
    <source>
        <strain evidence="1 2">03SU3-P</strain>
    </source>
</reference>
<name>A0A426RSC1_9SPHN</name>
<gene>
    <name evidence="1" type="ORF">D7D48_03150</name>
</gene>
<dbReference type="AlphaFoldDB" id="A0A426RSC1"/>
<sequence>MTNNQLLLEAIALKKCVTLVYNNVPMKLAPHVLYSKHSAVFTDAVILEKHGVARRDKKLGAFHLSGLNDLQLTDQPFEIDAAFEPTAEKYAGVTLFMVSTDAG</sequence>